<sequence length="107" mass="12243">MRTATIKHRRSWLNDARTIWWKRVAAKPDHWKSVMRTKLPTAPKAHKPADSGVAVGNGARICRLQDVTLHAFKHFARNTFTRRQTIAFSPTLQIHNTPSIFTVLSTD</sequence>
<comment type="caution">
    <text evidence="1">The sequence shown here is derived from an EMBL/GenBank/DDBJ whole genome shotgun (WGS) entry which is preliminary data.</text>
</comment>
<name>A0A4V6Q6H3_9PSED</name>
<proteinExistence type="predicted"/>
<organism evidence="1 2">
    <name type="scientific">Pseudomonas helmanticensis</name>
    <dbReference type="NCBI Taxonomy" id="1471381"/>
    <lineage>
        <taxon>Bacteria</taxon>
        <taxon>Pseudomonadati</taxon>
        <taxon>Pseudomonadota</taxon>
        <taxon>Gammaproteobacteria</taxon>
        <taxon>Pseudomonadales</taxon>
        <taxon>Pseudomonadaceae</taxon>
        <taxon>Pseudomonas</taxon>
    </lineage>
</organism>
<dbReference type="EMBL" id="SOCQ01000024">
    <property type="protein sequence ID" value="TDV37690.1"/>
    <property type="molecule type" value="Genomic_DNA"/>
</dbReference>
<protein>
    <submittedName>
        <fullName evidence="1">Uncharacterized protein</fullName>
    </submittedName>
</protein>
<gene>
    <name evidence="1" type="ORF">EDF87_12468</name>
</gene>
<evidence type="ECO:0000313" key="1">
    <source>
        <dbReference type="EMBL" id="TDV37690.1"/>
    </source>
</evidence>
<reference evidence="1 2" key="1">
    <citation type="submission" date="2019-03" db="EMBL/GenBank/DDBJ databases">
        <title>Genomic analyses of the natural microbiome of Caenorhabditis elegans.</title>
        <authorList>
            <person name="Samuel B."/>
        </authorList>
    </citation>
    <scope>NUCLEOTIDE SEQUENCE [LARGE SCALE GENOMIC DNA]</scope>
    <source>
        <strain evidence="1 2">BIGb0525</strain>
    </source>
</reference>
<dbReference type="Proteomes" id="UP000295804">
    <property type="component" value="Unassembled WGS sequence"/>
</dbReference>
<dbReference type="AlphaFoldDB" id="A0A4V6Q6H3"/>
<accession>A0A4V6Q6H3</accession>
<evidence type="ECO:0000313" key="2">
    <source>
        <dbReference type="Proteomes" id="UP000295804"/>
    </source>
</evidence>